<dbReference type="OrthoDB" id="108782at2"/>
<reference evidence="1 2" key="1">
    <citation type="submission" date="2015-07" db="EMBL/GenBank/DDBJ databases">
        <title>Isolation and Genomic Characterization of a Novel Halophilic Metal-Reducing Deltaproteobacterium from the Deep Subsurface.</title>
        <authorList>
            <person name="Badalamenti J.P."/>
            <person name="Summers Z.M."/>
            <person name="Gralnick J.A."/>
            <person name="Bond D.R."/>
        </authorList>
    </citation>
    <scope>NUCLEOTIDE SEQUENCE [LARGE SCALE GENOMIC DNA]</scope>
    <source>
        <strain evidence="1 2">WTL</strain>
    </source>
</reference>
<organism evidence="1 2">
    <name type="scientific">Desulfuromonas soudanensis</name>
    <dbReference type="NCBI Taxonomy" id="1603606"/>
    <lineage>
        <taxon>Bacteria</taxon>
        <taxon>Pseudomonadati</taxon>
        <taxon>Thermodesulfobacteriota</taxon>
        <taxon>Desulfuromonadia</taxon>
        <taxon>Desulfuromonadales</taxon>
        <taxon>Desulfuromonadaceae</taxon>
        <taxon>Desulfuromonas</taxon>
    </lineage>
</organism>
<keyword evidence="2" id="KW-1185">Reference proteome</keyword>
<evidence type="ECO:0008006" key="3">
    <source>
        <dbReference type="Google" id="ProtNLM"/>
    </source>
</evidence>
<dbReference type="InterPro" id="IPR021556">
    <property type="entry name" value="DUF2950"/>
</dbReference>
<evidence type="ECO:0000313" key="2">
    <source>
        <dbReference type="Proteomes" id="UP000057158"/>
    </source>
</evidence>
<protein>
    <recommendedName>
        <fullName evidence="3">DUF2950 domain-containing protein</fullName>
    </recommendedName>
</protein>
<sequence>MIGRQASLFKTLGWIPLLSILLMLMIAPALAGEGAGQKRFDSPQQAADALAAATRNNDDAELLALFGPEAEDLVSSGDPVADQYGRSRFLQAYTEKHRLETVAEGKAVLFVGSKDYPFPIPVVARGEAWLFDTEAGKEEILNRRIGRNELHTLEVMQAYTDAQREYACMKLNGGTQEFAQKLSSSQGKKDGLYWPAAEGEKESPFGPLIARAIAKGYEGVLEKDPPEPFQGYYFKILQGQGPHADGGAFDYVADGKMVLGFALVAYPAKYGASGIMTFIVNQAGVIYEKDLGEGTAEAAGALTVFDPDETWARHEKPAAP</sequence>
<dbReference type="Pfam" id="PF11453">
    <property type="entry name" value="DUF2950"/>
    <property type="match status" value="1"/>
</dbReference>
<accession>A0A0M4D3X9</accession>
<dbReference type="AlphaFoldDB" id="A0A0M4D3X9"/>
<dbReference type="PATRIC" id="fig|1603606.3.peg.437"/>
<dbReference type="Proteomes" id="UP000057158">
    <property type="component" value="Chromosome"/>
</dbReference>
<proteinExistence type="predicted"/>
<dbReference type="KEGG" id="des:DSOUD_0402"/>
<evidence type="ECO:0000313" key="1">
    <source>
        <dbReference type="EMBL" id="ALC15197.1"/>
    </source>
</evidence>
<gene>
    <name evidence="1" type="ORF">DSOUD_0402</name>
</gene>
<dbReference type="EMBL" id="CP010802">
    <property type="protein sequence ID" value="ALC15197.1"/>
    <property type="molecule type" value="Genomic_DNA"/>
</dbReference>
<dbReference type="STRING" id="1603606.DSOUD_0402"/>
<name>A0A0M4D3X9_9BACT</name>